<keyword evidence="6 7" id="KW-0472">Membrane</keyword>
<feature type="transmembrane region" description="Helical" evidence="7">
    <location>
        <begin position="137"/>
        <end position="157"/>
    </location>
</feature>
<dbReference type="GO" id="GO:0015293">
    <property type="term" value="F:symporter activity"/>
    <property type="evidence" value="ECO:0007669"/>
    <property type="project" value="UniProtKB-KW"/>
</dbReference>
<accession>A0A232EKB4</accession>
<evidence type="ECO:0000256" key="6">
    <source>
        <dbReference type="ARBA" id="ARBA00023136"/>
    </source>
</evidence>
<feature type="transmembrane region" description="Helical" evidence="7">
    <location>
        <begin position="231"/>
        <end position="252"/>
    </location>
</feature>
<dbReference type="STRING" id="543379.A0A232EKB4"/>
<dbReference type="Gene3D" id="1.20.1250.20">
    <property type="entry name" value="MFS general substrate transporter like domains"/>
    <property type="match status" value="2"/>
</dbReference>
<dbReference type="FunFam" id="1.20.1250.20:FF:000003">
    <property type="entry name" value="Solute carrier family 17 member 3"/>
    <property type="match status" value="1"/>
</dbReference>
<dbReference type="GO" id="GO:0016020">
    <property type="term" value="C:membrane"/>
    <property type="evidence" value="ECO:0007669"/>
    <property type="project" value="UniProtKB-SubCell"/>
</dbReference>
<proteinExistence type="predicted"/>
<dbReference type="InterPro" id="IPR011701">
    <property type="entry name" value="MFS"/>
</dbReference>
<protein>
    <recommendedName>
        <fullName evidence="8">Major facilitator superfamily (MFS) profile domain-containing protein</fullName>
    </recommendedName>
</protein>
<evidence type="ECO:0000256" key="1">
    <source>
        <dbReference type="ARBA" id="ARBA00004141"/>
    </source>
</evidence>
<feature type="transmembrane region" description="Helical" evidence="7">
    <location>
        <begin position="298"/>
        <end position="315"/>
    </location>
</feature>
<dbReference type="FunFam" id="1.20.1250.20:FF:000423">
    <property type="entry name" value="Putative inorganic phosphate cotransporter-like Protein"/>
    <property type="match status" value="1"/>
</dbReference>
<reference evidence="9 10" key="1">
    <citation type="journal article" date="2017" name="Curr. Biol.">
        <title>The Evolution of Venom by Co-option of Single-Copy Genes.</title>
        <authorList>
            <person name="Martinson E.O."/>
            <person name="Mrinalini"/>
            <person name="Kelkar Y.D."/>
            <person name="Chang C.H."/>
            <person name="Werren J.H."/>
        </authorList>
    </citation>
    <scope>NUCLEOTIDE SEQUENCE [LARGE SCALE GENOMIC DNA]</scope>
    <source>
        <strain evidence="9 10">Alberta</strain>
        <tissue evidence="9">Whole body</tissue>
    </source>
</reference>
<evidence type="ECO:0000313" key="9">
    <source>
        <dbReference type="EMBL" id="OXU18800.1"/>
    </source>
</evidence>
<evidence type="ECO:0000256" key="2">
    <source>
        <dbReference type="ARBA" id="ARBA00022448"/>
    </source>
</evidence>
<dbReference type="OrthoDB" id="7665581at2759"/>
<dbReference type="PROSITE" id="PS50850">
    <property type="entry name" value="MFS"/>
    <property type="match status" value="1"/>
</dbReference>
<feature type="transmembrane region" description="Helical" evidence="7">
    <location>
        <begin position="163"/>
        <end position="187"/>
    </location>
</feature>
<feature type="transmembrane region" description="Helical" evidence="7">
    <location>
        <begin position="375"/>
        <end position="408"/>
    </location>
</feature>
<keyword evidence="2" id="KW-0813">Transport</keyword>
<keyword evidence="5 7" id="KW-1133">Transmembrane helix</keyword>
<dbReference type="GO" id="GO:0006820">
    <property type="term" value="P:monoatomic anion transport"/>
    <property type="evidence" value="ECO:0007669"/>
    <property type="project" value="TreeGrafter"/>
</dbReference>
<name>A0A232EKB4_9HYME</name>
<dbReference type="InterPro" id="IPR036259">
    <property type="entry name" value="MFS_trans_sf"/>
</dbReference>
<comment type="subcellular location">
    <subcellularLocation>
        <location evidence="1">Membrane</location>
        <topology evidence="1">Multi-pass membrane protein</topology>
    </subcellularLocation>
</comment>
<keyword evidence="3 7" id="KW-0812">Transmembrane</keyword>
<evidence type="ECO:0000256" key="4">
    <source>
        <dbReference type="ARBA" id="ARBA00022847"/>
    </source>
</evidence>
<evidence type="ECO:0000256" key="3">
    <source>
        <dbReference type="ARBA" id="ARBA00022692"/>
    </source>
</evidence>
<evidence type="ECO:0000259" key="8">
    <source>
        <dbReference type="PROSITE" id="PS50850"/>
    </source>
</evidence>
<feature type="transmembrane region" description="Helical" evidence="7">
    <location>
        <begin position="428"/>
        <end position="453"/>
    </location>
</feature>
<dbReference type="Pfam" id="PF07690">
    <property type="entry name" value="MFS_1"/>
    <property type="match status" value="1"/>
</dbReference>
<feature type="transmembrane region" description="Helical" evidence="7">
    <location>
        <begin position="199"/>
        <end position="225"/>
    </location>
</feature>
<dbReference type="SUPFAM" id="SSF103473">
    <property type="entry name" value="MFS general substrate transporter"/>
    <property type="match status" value="1"/>
</dbReference>
<feature type="domain" description="Major facilitator superfamily (MFS) profile" evidence="8">
    <location>
        <begin position="46"/>
        <end position="490"/>
    </location>
</feature>
<evidence type="ECO:0000256" key="5">
    <source>
        <dbReference type="ARBA" id="ARBA00022989"/>
    </source>
</evidence>
<dbReference type="EMBL" id="NNAY01003821">
    <property type="protein sequence ID" value="OXU18800.1"/>
    <property type="molecule type" value="Genomic_DNA"/>
</dbReference>
<dbReference type="AlphaFoldDB" id="A0A232EKB4"/>
<feature type="transmembrane region" description="Helical" evidence="7">
    <location>
        <begin position="40"/>
        <end position="60"/>
    </location>
</feature>
<dbReference type="PANTHER" id="PTHR11662">
    <property type="entry name" value="SOLUTE CARRIER FAMILY 17"/>
    <property type="match status" value="1"/>
</dbReference>
<gene>
    <name evidence="9" type="ORF">TSAR_013278</name>
</gene>
<feature type="transmembrane region" description="Helical" evidence="7">
    <location>
        <begin position="465"/>
        <end position="487"/>
    </location>
</feature>
<dbReference type="InterPro" id="IPR020846">
    <property type="entry name" value="MFS_dom"/>
</dbReference>
<evidence type="ECO:0000313" key="10">
    <source>
        <dbReference type="Proteomes" id="UP000215335"/>
    </source>
</evidence>
<keyword evidence="4" id="KW-0769">Symport</keyword>
<sequence length="507" mass="55958">MSACYRLEKTAVSKRRPVARINKRCLIMQMFSGLVVPQRWIFATLAFLALAIGNAMRAILSITITEMVVPINSTQVPTDETCPSSSVHVSKNVTVKIGTVYEWNEYTQGIILSSVYWGYTATQFFYGSLSERFGGKYLLGQSILIPAVLTLVTPVAIDWGGSTALIVLRVFIGVSSSAMYPVASTMVSKWAIPEDRARIGGFVFTGFILGPVLGTTLPALIILHSGMGWPAVFYFFGILGILWFPFWAFLCYDEPREHPFISATELKYFQENLAGQNNNALEKLPPAPYRHIARSKEFWAFVIGMTGCDWAYFTMASDLPKYMSSVVKLSIENNGYLSSLPYLCMWLNSIFSSWISDRILEKRWLTLTGVRKLLATISTIGPAAFIMIASYAGCDQVVVVTAFILGMTLQGSSYPSIVVNNLDLSPNYAGTLMAIGNGIAALGGILSPYIVGLLTSNQTVAEWRLAFWIGFVVAVLTNAVFTVYGSADVQEWDDPDFTRRPKRVDIG</sequence>
<keyword evidence="10" id="KW-1185">Reference proteome</keyword>
<comment type="caution">
    <text evidence="9">The sequence shown here is derived from an EMBL/GenBank/DDBJ whole genome shotgun (WGS) entry which is preliminary data.</text>
</comment>
<dbReference type="PANTHER" id="PTHR11662:SF415">
    <property type="entry name" value="AT30085P-RELATED"/>
    <property type="match status" value="1"/>
</dbReference>
<dbReference type="InterPro" id="IPR050382">
    <property type="entry name" value="MFS_Na/Anion_cotransporter"/>
</dbReference>
<dbReference type="Proteomes" id="UP000215335">
    <property type="component" value="Unassembled WGS sequence"/>
</dbReference>
<organism evidence="9 10">
    <name type="scientific">Trichomalopsis sarcophagae</name>
    <dbReference type="NCBI Taxonomy" id="543379"/>
    <lineage>
        <taxon>Eukaryota</taxon>
        <taxon>Metazoa</taxon>
        <taxon>Ecdysozoa</taxon>
        <taxon>Arthropoda</taxon>
        <taxon>Hexapoda</taxon>
        <taxon>Insecta</taxon>
        <taxon>Pterygota</taxon>
        <taxon>Neoptera</taxon>
        <taxon>Endopterygota</taxon>
        <taxon>Hymenoptera</taxon>
        <taxon>Apocrita</taxon>
        <taxon>Proctotrupomorpha</taxon>
        <taxon>Chalcidoidea</taxon>
        <taxon>Pteromalidae</taxon>
        <taxon>Pteromalinae</taxon>
        <taxon>Trichomalopsis</taxon>
    </lineage>
</organism>
<evidence type="ECO:0000256" key="7">
    <source>
        <dbReference type="SAM" id="Phobius"/>
    </source>
</evidence>